<dbReference type="GO" id="GO:0003723">
    <property type="term" value="F:RNA binding"/>
    <property type="evidence" value="ECO:0007669"/>
    <property type="project" value="TreeGrafter"/>
</dbReference>
<dbReference type="EnsemblPlants" id="OMERI01G17960.1">
    <property type="protein sequence ID" value="OMERI01G17960.1"/>
    <property type="gene ID" value="OMERI01G17960"/>
</dbReference>
<dbReference type="SMART" id="SM00535">
    <property type="entry name" value="RIBOc"/>
    <property type="match status" value="1"/>
</dbReference>
<dbReference type="SUPFAM" id="SSF69065">
    <property type="entry name" value="RNase III domain-like"/>
    <property type="match status" value="1"/>
</dbReference>
<sequence length="257" mass="28446">MQQQQQHPAPGAEFVADRDAARAEVERALGGYSFRDGGALLLEDALTHSVHPRDEAGGRARHQRLEFLGDAALGLAFATIFYRDDPGLDQGDLTVLRSANVSTQKLARVAVRRRLYPLLRRYNCAPQDHEVSRFTKSVEGPYSGDPIEGPKVLADIVEAIVGAVYLDSKLDLEVLQKVAKLLCEPIITKKALLEDPESMLNELRGEHRETLEIKILEWRKVANVVDDGREQAITTSGLGNSSEDEVGKLRTIRIEEA</sequence>
<dbReference type="HOGENOM" id="CLU_000907_5_0_1"/>
<evidence type="ECO:0000313" key="3">
    <source>
        <dbReference type="EnsemblPlants" id="OMERI01G17960.1"/>
    </source>
</evidence>
<dbReference type="GO" id="GO:0030422">
    <property type="term" value="P:siRNA processing"/>
    <property type="evidence" value="ECO:0007669"/>
    <property type="project" value="TreeGrafter"/>
</dbReference>
<organism evidence="3">
    <name type="scientific">Oryza meridionalis</name>
    <dbReference type="NCBI Taxonomy" id="40149"/>
    <lineage>
        <taxon>Eukaryota</taxon>
        <taxon>Viridiplantae</taxon>
        <taxon>Streptophyta</taxon>
        <taxon>Embryophyta</taxon>
        <taxon>Tracheophyta</taxon>
        <taxon>Spermatophyta</taxon>
        <taxon>Magnoliopsida</taxon>
        <taxon>Liliopsida</taxon>
        <taxon>Poales</taxon>
        <taxon>Poaceae</taxon>
        <taxon>BOP clade</taxon>
        <taxon>Oryzoideae</taxon>
        <taxon>Oryzeae</taxon>
        <taxon>Oryzinae</taxon>
        <taxon>Oryza</taxon>
    </lineage>
</organism>
<reference evidence="3" key="1">
    <citation type="submission" date="2015-04" db="UniProtKB">
        <authorList>
            <consortium name="EnsemblPlants"/>
        </authorList>
    </citation>
    <scope>IDENTIFICATION</scope>
</reference>
<dbReference type="Proteomes" id="UP000008021">
    <property type="component" value="Chromosome 1"/>
</dbReference>
<dbReference type="STRING" id="40149.A0A0E0C3G9"/>
<dbReference type="PANTHER" id="PTHR14950">
    <property type="entry name" value="DICER-RELATED"/>
    <property type="match status" value="1"/>
</dbReference>
<accession>A0A0E0C3G9</accession>
<dbReference type="CDD" id="cd00593">
    <property type="entry name" value="RIBOc"/>
    <property type="match status" value="1"/>
</dbReference>
<dbReference type="InterPro" id="IPR036389">
    <property type="entry name" value="RNase_III_sf"/>
</dbReference>
<keyword evidence="1" id="KW-0378">Hydrolase</keyword>
<evidence type="ECO:0000313" key="4">
    <source>
        <dbReference type="Proteomes" id="UP000008021"/>
    </source>
</evidence>
<feature type="domain" description="RNase III" evidence="2">
    <location>
        <begin position="31"/>
        <end position="169"/>
    </location>
</feature>
<protein>
    <recommendedName>
        <fullName evidence="2">RNase III domain-containing protein</fullName>
    </recommendedName>
</protein>
<dbReference type="Gramene" id="OMERI01G17960.1">
    <property type="protein sequence ID" value="OMERI01G17960.1"/>
    <property type="gene ID" value="OMERI01G17960"/>
</dbReference>
<dbReference type="eggNOG" id="KOG0701">
    <property type="taxonomic scope" value="Eukaryota"/>
</dbReference>
<evidence type="ECO:0000259" key="2">
    <source>
        <dbReference type="PROSITE" id="PS50142"/>
    </source>
</evidence>
<dbReference type="AlphaFoldDB" id="A0A0E0C3G9"/>
<reference evidence="3" key="2">
    <citation type="submission" date="2018-05" db="EMBL/GenBank/DDBJ databases">
        <title>OmerRS3 (Oryza meridionalis Reference Sequence Version 3).</title>
        <authorList>
            <person name="Zhang J."/>
            <person name="Kudrna D."/>
            <person name="Lee S."/>
            <person name="Talag J."/>
            <person name="Welchert J."/>
            <person name="Wing R.A."/>
        </authorList>
    </citation>
    <scope>NUCLEOTIDE SEQUENCE [LARGE SCALE GENOMIC DNA]</scope>
    <source>
        <strain evidence="3">cv. OR44</strain>
    </source>
</reference>
<evidence type="ECO:0000256" key="1">
    <source>
        <dbReference type="ARBA" id="ARBA00022801"/>
    </source>
</evidence>
<name>A0A0E0C3G9_9ORYZ</name>
<dbReference type="InterPro" id="IPR000999">
    <property type="entry name" value="RNase_III_dom"/>
</dbReference>
<dbReference type="GO" id="GO:0004525">
    <property type="term" value="F:ribonuclease III activity"/>
    <property type="evidence" value="ECO:0007669"/>
    <property type="project" value="InterPro"/>
</dbReference>
<dbReference type="PANTHER" id="PTHR14950:SF49">
    <property type="entry name" value="RIBONUCLEASE 3-LIKE PROTEIN 2-RELATED"/>
    <property type="match status" value="1"/>
</dbReference>
<dbReference type="PROSITE" id="PS00517">
    <property type="entry name" value="RNASE_3_1"/>
    <property type="match status" value="1"/>
</dbReference>
<dbReference type="Gene3D" id="1.10.1520.10">
    <property type="entry name" value="Ribonuclease III domain"/>
    <property type="match status" value="1"/>
</dbReference>
<dbReference type="GO" id="GO:0005737">
    <property type="term" value="C:cytoplasm"/>
    <property type="evidence" value="ECO:0007669"/>
    <property type="project" value="TreeGrafter"/>
</dbReference>
<dbReference type="Pfam" id="PF00636">
    <property type="entry name" value="Ribonuclease_3"/>
    <property type="match status" value="1"/>
</dbReference>
<keyword evidence="4" id="KW-1185">Reference proteome</keyword>
<proteinExistence type="predicted"/>
<dbReference type="GO" id="GO:0005634">
    <property type="term" value="C:nucleus"/>
    <property type="evidence" value="ECO:0007669"/>
    <property type="project" value="TreeGrafter"/>
</dbReference>
<dbReference type="PROSITE" id="PS50142">
    <property type="entry name" value="RNASE_3_2"/>
    <property type="match status" value="1"/>
</dbReference>